<dbReference type="Gene3D" id="3.40.50.1860">
    <property type="match status" value="2"/>
</dbReference>
<dbReference type="NCBIfam" id="NF005679">
    <property type="entry name" value="PRK07475.1"/>
    <property type="match status" value="1"/>
</dbReference>
<organism evidence="1 2">
    <name type="scientific">Leisingera aquaemixtae</name>
    <dbReference type="NCBI Taxonomy" id="1396826"/>
    <lineage>
        <taxon>Bacteria</taxon>
        <taxon>Pseudomonadati</taxon>
        <taxon>Pseudomonadota</taxon>
        <taxon>Alphaproteobacteria</taxon>
        <taxon>Rhodobacterales</taxon>
        <taxon>Roseobacteraceae</taxon>
        <taxon>Leisingera</taxon>
    </lineage>
</organism>
<dbReference type="InterPro" id="IPR001920">
    <property type="entry name" value="Asp/Glu_race"/>
</dbReference>
<gene>
    <name evidence="1" type="ORF">PHA8399_00652</name>
</gene>
<reference evidence="1 2" key="1">
    <citation type="submission" date="2015-09" db="EMBL/GenBank/DDBJ databases">
        <authorList>
            <consortium name="Swine Surveillance"/>
        </authorList>
    </citation>
    <scope>NUCLEOTIDE SEQUENCE [LARGE SCALE GENOMIC DNA]</scope>
    <source>
        <strain evidence="1 2">CECT 8399</strain>
    </source>
</reference>
<evidence type="ECO:0000313" key="1">
    <source>
        <dbReference type="EMBL" id="CUH98538.1"/>
    </source>
</evidence>
<dbReference type="Proteomes" id="UP000051326">
    <property type="component" value="Unassembled WGS sequence"/>
</dbReference>
<accession>A0A0N7M436</accession>
<name>A0A0N7M436_9RHOB</name>
<proteinExistence type="predicted"/>
<dbReference type="GO" id="GO:0016855">
    <property type="term" value="F:racemase and epimerase activity, acting on amino acids and derivatives"/>
    <property type="evidence" value="ECO:0007669"/>
    <property type="project" value="InterPro"/>
</dbReference>
<evidence type="ECO:0000313" key="2">
    <source>
        <dbReference type="Proteomes" id="UP000051326"/>
    </source>
</evidence>
<sequence>MTIHPGGQNICGVSIGVLALESYFPKPPGHIKNPSSLPFTTLYEMLEGITVPKLLANPTGEMKDRLIAAAKRLEAKGVRAITGSCGFLAVFQKEIAAAVNVPVFVSSLIQVPLAHQMTGRTVGVITASAGSLTAAHLQGVGAENTPVVVQGLDDAEEFSTVILRNERTAMDLAKVEAELLAAAKGMIARNPQIGPIVLECTDLPPYAHALQAALNRPVFDIITLSEMVHRAALRMPFQGFIT</sequence>
<dbReference type="STRING" id="1396826.PHA8399_00652"/>
<dbReference type="EMBL" id="CYSR01000009">
    <property type="protein sequence ID" value="CUH98538.1"/>
    <property type="molecule type" value="Genomic_DNA"/>
</dbReference>
<dbReference type="RefSeq" id="WP_058284756.1">
    <property type="nucleotide sequence ID" value="NZ_CYSR01000009.1"/>
</dbReference>
<dbReference type="AlphaFoldDB" id="A0A0N7M436"/>
<protein>
    <submittedName>
        <fullName evidence="1">Asp/Glu/Hydantoin racemase</fullName>
    </submittedName>
</protein>